<gene>
    <name evidence="10" type="ORF">KXQ929_LOCUS28752</name>
</gene>
<dbReference type="Proteomes" id="UP000663868">
    <property type="component" value="Unassembled WGS sequence"/>
</dbReference>
<dbReference type="PANTHER" id="PTHR24243:SF230">
    <property type="entry name" value="G-PROTEIN COUPLED RECEPTORS FAMILY 1 PROFILE DOMAIN-CONTAINING PROTEIN"/>
    <property type="match status" value="1"/>
</dbReference>
<evidence type="ECO:0000256" key="4">
    <source>
        <dbReference type="ARBA" id="ARBA00023040"/>
    </source>
</evidence>
<dbReference type="PANTHER" id="PTHR24243">
    <property type="entry name" value="G-PROTEIN COUPLED RECEPTOR"/>
    <property type="match status" value="1"/>
</dbReference>
<feature type="transmembrane region" description="Helical" evidence="8">
    <location>
        <begin position="176"/>
        <end position="199"/>
    </location>
</feature>
<dbReference type="EMBL" id="CAJOBB010002883">
    <property type="protein sequence ID" value="CAF4005716.1"/>
    <property type="molecule type" value="Genomic_DNA"/>
</dbReference>
<dbReference type="InterPro" id="IPR017452">
    <property type="entry name" value="GPCR_Rhodpsn_7TM"/>
</dbReference>
<dbReference type="AlphaFoldDB" id="A0A819NZT9"/>
<evidence type="ECO:0000256" key="6">
    <source>
        <dbReference type="ARBA" id="ARBA00023170"/>
    </source>
</evidence>
<keyword evidence="2 8" id="KW-0812">Transmembrane</keyword>
<feature type="transmembrane region" description="Helical" evidence="8">
    <location>
        <begin position="95"/>
        <end position="113"/>
    </location>
</feature>
<feature type="transmembrane region" description="Helical" evidence="8">
    <location>
        <begin position="20"/>
        <end position="40"/>
    </location>
</feature>
<evidence type="ECO:0000256" key="2">
    <source>
        <dbReference type="ARBA" id="ARBA00022692"/>
    </source>
</evidence>
<proteinExistence type="predicted"/>
<evidence type="ECO:0000256" key="1">
    <source>
        <dbReference type="ARBA" id="ARBA00004141"/>
    </source>
</evidence>
<comment type="caution">
    <text evidence="10">The sequence shown here is derived from an EMBL/GenBank/DDBJ whole genome shotgun (WGS) entry which is preliminary data.</text>
</comment>
<evidence type="ECO:0000256" key="3">
    <source>
        <dbReference type="ARBA" id="ARBA00022989"/>
    </source>
</evidence>
<keyword evidence="4" id="KW-0297">G-protein coupled receptor</keyword>
<evidence type="ECO:0000313" key="10">
    <source>
        <dbReference type="EMBL" id="CAF4005716.1"/>
    </source>
</evidence>
<feature type="domain" description="G-protein coupled receptors family 1 profile" evidence="9">
    <location>
        <begin position="31"/>
        <end position="285"/>
    </location>
</feature>
<dbReference type="SUPFAM" id="SSF81321">
    <property type="entry name" value="Family A G protein-coupled receptor-like"/>
    <property type="match status" value="1"/>
</dbReference>
<evidence type="ECO:0000256" key="7">
    <source>
        <dbReference type="ARBA" id="ARBA00023224"/>
    </source>
</evidence>
<protein>
    <recommendedName>
        <fullName evidence="9">G-protein coupled receptors family 1 profile domain-containing protein</fullName>
    </recommendedName>
</protein>
<evidence type="ECO:0000256" key="8">
    <source>
        <dbReference type="SAM" id="Phobius"/>
    </source>
</evidence>
<reference evidence="10" key="1">
    <citation type="submission" date="2021-02" db="EMBL/GenBank/DDBJ databases">
        <authorList>
            <person name="Nowell W R."/>
        </authorList>
    </citation>
    <scope>NUCLEOTIDE SEQUENCE</scope>
</reference>
<feature type="transmembrane region" description="Helical" evidence="8">
    <location>
        <begin position="52"/>
        <end position="75"/>
    </location>
</feature>
<evidence type="ECO:0000259" key="9">
    <source>
        <dbReference type="PROSITE" id="PS50262"/>
    </source>
</evidence>
<keyword evidence="7" id="KW-0807">Transducer</keyword>
<dbReference type="PROSITE" id="PS50262">
    <property type="entry name" value="G_PROTEIN_RECEP_F1_2"/>
    <property type="match status" value="1"/>
</dbReference>
<feature type="transmembrane region" description="Helical" evidence="8">
    <location>
        <begin position="265"/>
        <end position="289"/>
    </location>
</feature>
<name>A0A819NZT9_9BILA</name>
<evidence type="ECO:0000313" key="11">
    <source>
        <dbReference type="Proteomes" id="UP000663868"/>
    </source>
</evidence>
<dbReference type="GO" id="GO:0005886">
    <property type="term" value="C:plasma membrane"/>
    <property type="evidence" value="ECO:0007669"/>
    <property type="project" value="TreeGrafter"/>
</dbReference>
<comment type="subcellular location">
    <subcellularLocation>
        <location evidence="1">Membrane</location>
        <topology evidence="1">Multi-pass membrane protein</topology>
    </subcellularLocation>
</comment>
<accession>A0A819NZT9</accession>
<dbReference type="Gene3D" id="1.20.1070.10">
    <property type="entry name" value="Rhodopsin 7-helix transmembrane proteins"/>
    <property type="match status" value="1"/>
</dbReference>
<dbReference type="GO" id="GO:0004930">
    <property type="term" value="F:G protein-coupled receptor activity"/>
    <property type="evidence" value="ECO:0007669"/>
    <property type="project" value="UniProtKB-KW"/>
</dbReference>
<evidence type="ECO:0000256" key="5">
    <source>
        <dbReference type="ARBA" id="ARBA00023136"/>
    </source>
</evidence>
<keyword evidence="5 8" id="KW-0472">Membrane</keyword>
<keyword evidence="6" id="KW-0675">Receptor</keyword>
<dbReference type="InterPro" id="IPR000276">
    <property type="entry name" value="GPCR_Rhodpsn"/>
</dbReference>
<dbReference type="Pfam" id="PF00001">
    <property type="entry name" value="7tm_1"/>
    <property type="match status" value="1"/>
</dbReference>
<keyword evidence="3 8" id="KW-1133">Transmembrane helix</keyword>
<feature type="transmembrane region" description="Helical" evidence="8">
    <location>
        <begin position="133"/>
        <end position="156"/>
    </location>
</feature>
<feature type="transmembrane region" description="Helical" evidence="8">
    <location>
        <begin position="220"/>
        <end position="245"/>
    </location>
</feature>
<sequence>MSTSTGLNIIHFTNKLSQYSSITLFVIGTIGNLLNILVFISLKLFRNNQCAFYFTVESISNIFLITNSLAIYLLASMGNYDVAILSILWCKLRSILFVSCTVITLYTICFSGIDQYLSTSHLFFLRQLSTIKLARCLTIIIVIISLLHTIPFVIFLDIQQGVCTVFHPQMVNYISYIYYPVLIGFLPMTITLIFSLLAYQNVRRIIRRQIPVVRRRLDQQLTAMVLIRIIIFLILTLPFTCLQMYTYLTKITPSSNFYIFAIENLVSSIVATLLNLNYAISFYMFCIAFQRFRRQVKHVLIKKYWRRCKLWCFFVELLNKDWHLPCTTPLSQSHKHMCKAAHFIFL</sequence>
<organism evidence="10 11">
    <name type="scientific">Adineta steineri</name>
    <dbReference type="NCBI Taxonomy" id="433720"/>
    <lineage>
        <taxon>Eukaryota</taxon>
        <taxon>Metazoa</taxon>
        <taxon>Spiralia</taxon>
        <taxon>Gnathifera</taxon>
        <taxon>Rotifera</taxon>
        <taxon>Eurotatoria</taxon>
        <taxon>Bdelloidea</taxon>
        <taxon>Adinetida</taxon>
        <taxon>Adinetidae</taxon>
        <taxon>Adineta</taxon>
    </lineage>
</organism>